<accession>A0AAW2QPM7</accession>
<dbReference type="PANTHER" id="PTHR45621">
    <property type="entry name" value="OS01G0588500 PROTEIN-RELATED"/>
    <property type="match status" value="1"/>
</dbReference>
<name>A0AAW2QPM7_9LAMI</name>
<keyword evidence="2" id="KW-0808">Transferase</keyword>
<evidence type="ECO:0000256" key="1">
    <source>
        <dbReference type="SAM" id="MobiDB-lite"/>
    </source>
</evidence>
<dbReference type="SUPFAM" id="SSF56112">
    <property type="entry name" value="Protein kinase-like (PK-like)"/>
    <property type="match status" value="1"/>
</dbReference>
<organism evidence="2">
    <name type="scientific">Sesamum angustifolium</name>
    <dbReference type="NCBI Taxonomy" id="2727405"/>
    <lineage>
        <taxon>Eukaryota</taxon>
        <taxon>Viridiplantae</taxon>
        <taxon>Streptophyta</taxon>
        <taxon>Embryophyta</taxon>
        <taxon>Tracheophyta</taxon>
        <taxon>Spermatophyta</taxon>
        <taxon>Magnoliopsida</taxon>
        <taxon>eudicotyledons</taxon>
        <taxon>Gunneridae</taxon>
        <taxon>Pentapetalae</taxon>
        <taxon>asterids</taxon>
        <taxon>lamiids</taxon>
        <taxon>Lamiales</taxon>
        <taxon>Pedaliaceae</taxon>
        <taxon>Sesamum</taxon>
    </lineage>
</organism>
<comment type="caution">
    <text evidence="2">The sequence shown here is derived from an EMBL/GenBank/DDBJ whole genome shotgun (WGS) entry which is preliminary data.</text>
</comment>
<dbReference type="AlphaFoldDB" id="A0AAW2QPM7"/>
<dbReference type="InterPro" id="IPR011009">
    <property type="entry name" value="Kinase-like_dom_sf"/>
</dbReference>
<dbReference type="EMBL" id="JACGWK010000002">
    <property type="protein sequence ID" value="KAL0369353.1"/>
    <property type="molecule type" value="Genomic_DNA"/>
</dbReference>
<sequence>MGNCWCAWETSIYRVSSNANQLKAFDLISSSPVESPKQPSPSEAERKAPSKLPSNPEEVEDLRRSTAANPLIAFTFNELKSITENFRQDYMLGGGGFGSVYKGTFLKIYDKDSSRFLLLSRFMMEIIAIKVIGNGWLR</sequence>
<reference evidence="2" key="1">
    <citation type="submission" date="2020-06" db="EMBL/GenBank/DDBJ databases">
        <authorList>
            <person name="Li T."/>
            <person name="Hu X."/>
            <person name="Zhang T."/>
            <person name="Song X."/>
            <person name="Zhang H."/>
            <person name="Dai N."/>
            <person name="Sheng W."/>
            <person name="Hou X."/>
            <person name="Wei L."/>
        </authorList>
    </citation>
    <scope>NUCLEOTIDE SEQUENCE</scope>
    <source>
        <strain evidence="2">G01</strain>
        <tissue evidence="2">Leaf</tissue>
    </source>
</reference>
<protein>
    <submittedName>
        <fullName evidence="2">Serine/threonine-protein kinase PBL16</fullName>
    </submittedName>
</protein>
<reference evidence="2" key="2">
    <citation type="journal article" date="2024" name="Plant">
        <title>Genomic evolution and insights into agronomic trait innovations of Sesamum species.</title>
        <authorList>
            <person name="Miao H."/>
            <person name="Wang L."/>
            <person name="Qu L."/>
            <person name="Liu H."/>
            <person name="Sun Y."/>
            <person name="Le M."/>
            <person name="Wang Q."/>
            <person name="Wei S."/>
            <person name="Zheng Y."/>
            <person name="Lin W."/>
            <person name="Duan Y."/>
            <person name="Cao H."/>
            <person name="Xiong S."/>
            <person name="Wang X."/>
            <person name="Wei L."/>
            <person name="Li C."/>
            <person name="Ma Q."/>
            <person name="Ju M."/>
            <person name="Zhao R."/>
            <person name="Li G."/>
            <person name="Mu C."/>
            <person name="Tian Q."/>
            <person name="Mei H."/>
            <person name="Zhang T."/>
            <person name="Gao T."/>
            <person name="Zhang H."/>
        </authorList>
    </citation>
    <scope>NUCLEOTIDE SEQUENCE</scope>
    <source>
        <strain evidence="2">G01</strain>
    </source>
</reference>
<proteinExistence type="predicted"/>
<dbReference type="Gene3D" id="3.30.200.20">
    <property type="entry name" value="Phosphorylase Kinase, domain 1"/>
    <property type="match status" value="1"/>
</dbReference>
<dbReference type="InterPro" id="IPR050823">
    <property type="entry name" value="Plant_Ser_Thr_Prot_Kinase"/>
</dbReference>
<gene>
    <name evidence="2" type="ORF">Sangu_0253400</name>
</gene>
<dbReference type="GO" id="GO:0016301">
    <property type="term" value="F:kinase activity"/>
    <property type="evidence" value="ECO:0007669"/>
    <property type="project" value="UniProtKB-KW"/>
</dbReference>
<evidence type="ECO:0000313" key="2">
    <source>
        <dbReference type="EMBL" id="KAL0369353.1"/>
    </source>
</evidence>
<feature type="region of interest" description="Disordered" evidence="1">
    <location>
        <begin position="30"/>
        <end position="63"/>
    </location>
</feature>
<keyword evidence="2" id="KW-0418">Kinase</keyword>